<accession>A0A0F0LC88</accession>
<evidence type="ECO:0000313" key="3">
    <source>
        <dbReference type="Proteomes" id="UP000033740"/>
    </source>
</evidence>
<name>A0A0F0LC88_9MICO</name>
<feature type="transmembrane region" description="Helical" evidence="1">
    <location>
        <begin position="9"/>
        <end position="27"/>
    </location>
</feature>
<dbReference type="EMBL" id="JYIX01000040">
    <property type="protein sequence ID" value="KJL30817.1"/>
    <property type="molecule type" value="Genomic_DNA"/>
</dbReference>
<keyword evidence="3" id="KW-1185">Reference proteome</keyword>
<feature type="transmembrane region" description="Helical" evidence="1">
    <location>
        <begin position="111"/>
        <end position="137"/>
    </location>
</feature>
<comment type="caution">
    <text evidence="2">The sequence shown here is derived from an EMBL/GenBank/DDBJ whole genome shotgun (WGS) entry which is preliminary data.</text>
</comment>
<feature type="transmembrane region" description="Helical" evidence="1">
    <location>
        <begin position="85"/>
        <end position="105"/>
    </location>
</feature>
<evidence type="ECO:0000256" key="1">
    <source>
        <dbReference type="SAM" id="Phobius"/>
    </source>
</evidence>
<proteinExistence type="predicted"/>
<dbReference type="Proteomes" id="UP000033740">
    <property type="component" value="Unassembled WGS sequence"/>
</dbReference>
<dbReference type="PATRIC" id="fig|582680.6.peg.3848"/>
<organism evidence="2 3">
    <name type="scientific">Microbacterium azadirachtae</name>
    <dbReference type="NCBI Taxonomy" id="582680"/>
    <lineage>
        <taxon>Bacteria</taxon>
        <taxon>Bacillati</taxon>
        <taxon>Actinomycetota</taxon>
        <taxon>Actinomycetes</taxon>
        <taxon>Micrococcales</taxon>
        <taxon>Microbacteriaceae</taxon>
        <taxon>Microbacterium</taxon>
    </lineage>
</organism>
<dbReference type="AlphaFoldDB" id="A0A0F0LC88"/>
<reference evidence="2 3" key="1">
    <citation type="submission" date="2015-02" db="EMBL/GenBank/DDBJ databases">
        <title>Draft genome sequences of ten Microbacterium spp. with emphasis on heavy metal contaminated environments.</title>
        <authorList>
            <person name="Corretto E."/>
        </authorList>
    </citation>
    <scope>NUCLEOTIDE SEQUENCE [LARGE SCALE GENOMIC DNA]</scope>
    <source>
        <strain evidence="2 3">ARN176</strain>
    </source>
</reference>
<keyword evidence="1" id="KW-0812">Transmembrane</keyword>
<protein>
    <submittedName>
        <fullName evidence="2">Uncharacterized protein</fullName>
    </submittedName>
</protein>
<evidence type="ECO:0000313" key="2">
    <source>
        <dbReference type="EMBL" id="KJL30817.1"/>
    </source>
</evidence>
<dbReference type="STRING" id="582680.RS86_03761"/>
<keyword evidence="1" id="KW-0472">Membrane</keyword>
<gene>
    <name evidence="2" type="ORF">RS86_03761</name>
</gene>
<feature type="transmembrane region" description="Helical" evidence="1">
    <location>
        <begin position="47"/>
        <end position="73"/>
    </location>
</feature>
<sequence length="160" mass="16693">MFWVAYRQVLGWLTVLGAVIGLLLMVAEPMVLPPDDGEDSLSVRVALAYAGAAVGAVTGLVAGSGVLALLGPWTWYAERTVASRAWVAALGAAGGAALVWVGIGLRTNGAFVSWAIWLPLCGAFALVAAIAAALLTARASRREDDKQHRLQQQEPSQGLL</sequence>
<keyword evidence="1" id="KW-1133">Transmembrane helix</keyword>